<keyword evidence="6 14" id="KW-0547">Nucleotide-binding</keyword>
<evidence type="ECO:0000256" key="5">
    <source>
        <dbReference type="ARBA" id="ARBA00022723"/>
    </source>
</evidence>
<feature type="transmembrane region" description="Helical" evidence="14">
    <location>
        <begin position="1074"/>
        <end position="1094"/>
    </location>
</feature>
<keyword evidence="9 14" id="KW-0460">Magnesium</keyword>
<feature type="transmembrane region" description="Helical" evidence="14">
    <location>
        <begin position="262"/>
        <end position="282"/>
    </location>
</feature>
<evidence type="ECO:0000313" key="18">
    <source>
        <dbReference type="Proteomes" id="UP000494040"/>
    </source>
</evidence>
<keyword evidence="18" id="KW-1185">Reference proteome</keyword>
<evidence type="ECO:0000256" key="3">
    <source>
        <dbReference type="ARBA" id="ARBA00022553"/>
    </source>
</evidence>
<dbReference type="Gene3D" id="3.40.1110.10">
    <property type="entry name" value="Calcium-transporting ATPase, cytoplasmic domain N"/>
    <property type="match status" value="1"/>
</dbReference>
<keyword evidence="3" id="KW-0597">Phosphoprotein</keyword>
<dbReference type="Pfam" id="PF00122">
    <property type="entry name" value="E1-E2_ATPase"/>
    <property type="match status" value="1"/>
</dbReference>
<evidence type="ECO:0000256" key="14">
    <source>
        <dbReference type="RuleBase" id="RU362082"/>
    </source>
</evidence>
<feature type="domain" description="P5B-type ATPase N-terminal" evidence="16">
    <location>
        <begin position="51"/>
        <end position="183"/>
    </location>
</feature>
<dbReference type="InterPro" id="IPR059000">
    <property type="entry name" value="ATPase_P-type_domA"/>
</dbReference>
<dbReference type="InterPro" id="IPR036412">
    <property type="entry name" value="HAD-like_sf"/>
</dbReference>
<dbReference type="Pfam" id="PF13246">
    <property type="entry name" value="Cation_ATPase"/>
    <property type="match status" value="1"/>
</dbReference>
<dbReference type="EC" id="7.2.2.-" evidence="14"/>
<keyword evidence="12 14" id="KW-0472">Membrane</keyword>
<protein>
    <recommendedName>
        <fullName evidence="14">Cation-transporting ATPase</fullName>
        <ecNumber evidence="14">7.2.2.-</ecNumber>
    </recommendedName>
</protein>
<organism evidence="17 18">
    <name type="scientific">Cimex lectularius</name>
    <name type="common">Bed bug</name>
    <name type="synonym">Acanthia lectularia</name>
    <dbReference type="NCBI Taxonomy" id="79782"/>
    <lineage>
        <taxon>Eukaryota</taxon>
        <taxon>Metazoa</taxon>
        <taxon>Ecdysozoa</taxon>
        <taxon>Arthropoda</taxon>
        <taxon>Hexapoda</taxon>
        <taxon>Insecta</taxon>
        <taxon>Pterygota</taxon>
        <taxon>Neoptera</taxon>
        <taxon>Paraneoptera</taxon>
        <taxon>Hemiptera</taxon>
        <taxon>Heteroptera</taxon>
        <taxon>Panheteroptera</taxon>
        <taxon>Cimicomorpha</taxon>
        <taxon>Cimicidae</taxon>
        <taxon>Cimex</taxon>
    </lineage>
</organism>
<dbReference type="KEGG" id="clec:106667080"/>
<evidence type="ECO:0000256" key="10">
    <source>
        <dbReference type="ARBA" id="ARBA00022967"/>
    </source>
</evidence>
<dbReference type="GO" id="GO:0015203">
    <property type="term" value="F:polyamine transmembrane transporter activity"/>
    <property type="evidence" value="ECO:0007669"/>
    <property type="project" value="TreeGrafter"/>
</dbReference>
<evidence type="ECO:0000256" key="1">
    <source>
        <dbReference type="ARBA" id="ARBA00004107"/>
    </source>
</evidence>
<evidence type="ECO:0000256" key="9">
    <source>
        <dbReference type="ARBA" id="ARBA00022842"/>
    </source>
</evidence>
<evidence type="ECO:0000256" key="4">
    <source>
        <dbReference type="ARBA" id="ARBA00022692"/>
    </source>
</evidence>
<sequence length="1156" mass="131878">MARRHPPLRRYARRKWFSFRQYLIGVSSREGMRQNEDQDKRKTKGYINEGEEEEMVIYGYKEHLPFQVATWIGYFLSLGLLRLVFHWWPHLMLYAKHKQCSLDEATKLLVIDSFEKRFKLMFVKDVRIISISNCRENISTYLYVGDSNEKSMNSLKIHLADGRTKECSDLRFVKVKKISYIWDQSKFKFVRLVGLDNGLKQENFSRFTGLTSNHQKLKQLAYGLNEIIVPISSIPTLVLLEVLNPFYIFQIFSMSVWLSDQYYYYCIAIIIMSVFGISSSVYQTHKNQKHLNETIHSTDVVTVKRGESGYEEIETSSLVPGDIIVIPPQGCTVHCDAILLNGQCIVNESMLTGESVPVTKSYLPKTSKVYTAKEDSQHTLFCGTVVIQTRYYGTEKVHALVTRTGFLTAKGDLVRSILYPPPADFKFDQDSFKFIWLLAFIGILGFAYTIYIKTSDNLELVEIVIKSLDLFTIVIPVALPAAMTVGKIYALKRLKSKKISCINSRVINVSGSVNCVCFDKTGTLTEDGLDMWGVIAVNEKYFDTPCSRPGETTNKHLLHGMTTCHSVAMVNGALCGDPIDTKVFESTNWTIHEPSVPDEKKYDLLAPTVVRPPATEVDCSTETEIGILHQFAFASDLQRMSVVTRQLGSKDLILYCKGSPEMIISLSNPETVPSDFMPKLREYTEQGYRVIALGWRKLETVSYHKLDRLRREDVERDLNLVGLIILENRVKPETIPTIEVLKQAKIKIIMITGDNIQTAESVARESGIVSQFDTILELSVGSNESKQPEIFYTKVTKAQGLTSDMYQRFTKEVLDHGNYKIAMTGKVWEAIRGSREEFFPNILYKSVVFARMASEQKQQVIVELQQTGYYVAMCGDGANDCGALRAAHVGVSLSEAEASVASPFTSRVQNISCVEVVIKEGRAALTTSFGVFKFMIIYSVIEFFSTILLYNIGTNLTDFQFLYIDMALVLNFASLFGRCKAYHGPLVAQTPMPSMLHILQILSLIFQAVIIVSIQLISSYVVRQYSWFEPFQYKGYKEYRSYENFAVFSVSQFQYITAAFVFSQGPPFREPIYTNKIFFASILTMILVCVYVTLYPSEWIVDVLEFRYPPEPNFPIMVILFGLVHFLVSMFFEDFFINWFLFKKLRWGVKCNKPLK</sequence>
<dbReference type="FunFam" id="3.40.1110.10:FF:000026">
    <property type="entry name" value="Cation-transporting ATPase"/>
    <property type="match status" value="1"/>
</dbReference>
<dbReference type="EnsemblMetazoa" id="XM_014394766.2">
    <property type="protein sequence ID" value="XP_014250252.1"/>
    <property type="gene ID" value="LOC106667080"/>
</dbReference>
<dbReference type="PRINTS" id="PR00119">
    <property type="entry name" value="CATATPASE"/>
</dbReference>
<feature type="transmembrane region" description="Helical" evidence="14">
    <location>
        <begin position="434"/>
        <end position="451"/>
    </location>
</feature>
<dbReference type="Gene3D" id="2.70.150.10">
    <property type="entry name" value="Calcium-transporting ATPase, cytoplasmic transduction domain A"/>
    <property type="match status" value="1"/>
</dbReference>
<dbReference type="GO" id="GO:0006874">
    <property type="term" value="P:intracellular calcium ion homeostasis"/>
    <property type="evidence" value="ECO:0007669"/>
    <property type="project" value="TreeGrafter"/>
</dbReference>
<dbReference type="NCBIfam" id="TIGR01494">
    <property type="entry name" value="ATPase_P-type"/>
    <property type="match status" value="2"/>
</dbReference>
<dbReference type="Pfam" id="PF12409">
    <property type="entry name" value="P5-ATPase"/>
    <property type="match status" value="1"/>
</dbReference>
<name>A0A8I6RRI7_CIMLE</name>
<dbReference type="Gene3D" id="1.20.1110.10">
    <property type="entry name" value="Calcium-transporting ATPase, transmembrane domain"/>
    <property type="match status" value="1"/>
</dbReference>
<evidence type="ECO:0000259" key="16">
    <source>
        <dbReference type="Pfam" id="PF12409"/>
    </source>
</evidence>
<evidence type="ECO:0000256" key="12">
    <source>
        <dbReference type="ARBA" id="ARBA00023136"/>
    </source>
</evidence>
<dbReference type="PROSITE" id="PS00154">
    <property type="entry name" value="ATPASE_E1_E2"/>
    <property type="match status" value="1"/>
</dbReference>
<proteinExistence type="inferred from homology"/>
<dbReference type="PANTHER" id="PTHR45630:SF8">
    <property type="entry name" value="CATION-TRANSPORTING ATPASE"/>
    <property type="match status" value="1"/>
</dbReference>
<keyword evidence="10 14" id="KW-1278">Translocase</keyword>
<evidence type="ECO:0000256" key="13">
    <source>
        <dbReference type="ARBA" id="ARBA00049360"/>
    </source>
</evidence>
<keyword evidence="4 14" id="KW-0812">Transmembrane</keyword>
<comment type="subcellular location">
    <subcellularLocation>
        <location evidence="1">Late endosome membrane</location>
        <topology evidence="1">Multi-pass membrane protein</topology>
    </subcellularLocation>
    <subcellularLocation>
        <location evidence="14">Membrane</location>
        <topology evidence="14">Multi-pass membrane protein</topology>
    </subcellularLocation>
</comment>
<feature type="transmembrane region" description="Helical" evidence="14">
    <location>
        <begin position="68"/>
        <end position="88"/>
    </location>
</feature>
<dbReference type="InterPro" id="IPR044492">
    <property type="entry name" value="P_typ_ATPase_HD_dom"/>
</dbReference>
<dbReference type="FunFam" id="3.40.50.1000:FF:000068">
    <property type="entry name" value="Cation-transporting ATPase"/>
    <property type="match status" value="1"/>
</dbReference>
<dbReference type="PANTHER" id="PTHR45630">
    <property type="entry name" value="CATION-TRANSPORTING ATPASE-RELATED"/>
    <property type="match status" value="1"/>
</dbReference>
<dbReference type="InterPro" id="IPR023298">
    <property type="entry name" value="ATPase_P-typ_TM_dom_sf"/>
</dbReference>
<dbReference type="SUPFAM" id="SSF81660">
    <property type="entry name" value="Metal cation-transporting ATPase, ATP-binding domain N"/>
    <property type="match status" value="1"/>
</dbReference>
<feature type="transmembrane region" description="Helical" evidence="14">
    <location>
        <begin position="931"/>
        <end position="953"/>
    </location>
</feature>
<dbReference type="Proteomes" id="UP000494040">
    <property type="component" value="Unassembled WGS sequence"/>
</dbReference>
<dbReference type="SUPFAM" id="SSF56784">
    <property type="entry name" value="HAD-like"/>
    <property type="match status" value="1"/>
</dbReference>
<dbReference type="SFLD" id="SFLDG00002">
    <property type="entry name" value="C1.7:_P-type_atpase_like"/>
    <property type="match status" value="1"/>
</dbReference>
<evidence type="ECO:0000259" key="15">
    <source>
        <dbReference type="Pfam" id="PF00122"/>
    </source>
</evidence>
<dbReference type="NCBIfam" id="TIGR01657">
    <property type="entry name" value="P-ATPase-V"/>
    <property type="match status" value="1"/>
</dbReference>
<feature type="domain" description="P-type ATPase A" evidence="15">
    <location>
        <begin position="299"/>
        <end position="417"/>
    </location>
</feature>
<evidence type="ECO:0000256" key="11">
    <source>
        <dbReference type="ARBA" id="ARBA00022989"/>
    </source>
</evidence>
<dbReference type="InterPro" id="IPR023299">
    <property type="entry name" value="ATPase_P-typ_cyto_dom_N"/>
</dbReference>
<feature type="transmembrane region" description="Helical" evidence="14">
    <location>
        <begin position="471"/>
        <end position="490"/>
    </location>
</feature>
<dbReference type="FunFam" id="1.20.1110.10:FF:000023">
    <property type="entry name" value="Cation-transporting ATPase"/>
    <property type="match status" value="1"/>
</dbReference>
<evidence type="ECO:0000256" key="8">
    <source>
        <dbReference type="ARBA" id="ARBA00022840"/>
    </source>
</evidence>
<dbReference type="OrthoDB" id="48943at2759"/>
<evidence type="ECO:0000256" key="7">
    <source>
        <dbReference type="ARBA" id="ARBA00022753"/>
    </source>
</evidence>
<dbReference type="InterPro" id="IPR023214">
    <property type="entry name" value="HAD_sf"/>
</dbReference>
<keyword evidence="5 14" id="KW-0479">Metal-binding</keyword>
<dbReference type="SUPFAM" id="SSF81653">
    <property type="entry name" value="Calcium ATPase, transduction domain A"/>
    <property type="match status" value="1"/>
</dbReference>
<dbReference type="InterPro" id="IPR001757">
    <property type="entry name" value="P_typ_ATPase"/>
</dbReference>
<keyword evidence="8 14" id="KW-0067">ATP-binding</keyword>
<evidence type="ECO:0000256" key="6">
    <source>
        <dbReference type="ARBA" id="ARBA00022741"/>
    </source>
</evidence>
<dbReference type="GO" id="GO:0005524">
    <property type="term" value="F:ATP binding"/>
    <property type="evidence" value="ECO:0007669"/>
    <property type="project" value="UniProtKB-UniRule"/>
</dbReference>
<comment type="similarity">
    <text evidence="2 14">Belongs to the cation transport ATPase (P-type) (TC 3.A.3) family. Type V subfamily.</text>
</comment>
<dbReference type="GO" id="GO:0140358">
    <property type="term" value="F:P-type transmembrane transporter activity"/>
    <property type="evidence" value="ECO:0007669"/>
    <property type="project" value="InterPro"/>
</dbReference>
<evidence type="ECO:0000313" key="17">
    <source>
        <dbReference type="EnsemblMetazoa" id="XP_014250252.1"/>
    </source>
</evidence>
<evidence type="ECO:0000256" key="2">
    <source>
        <dbReference type="ARBA" id="ARBA00006000"/>
    </source>
</evidence>
<feature type="transmembrane region" description="Helical" evidence="14">
    <location>
        <begin position="998"/>
        <end position="1022"/>
    </location>
</feature>
<dbReference type="RefSeq" id="XP_014250252.1">
    <property type="nucleotide sequence ID" value="XM_014394766.2"/>
</dbReference>
<feature type="transmembrane region" description="Helical" evidence="14">
    <location>
        <begin position="227"/>
        <end position="250"/>
    </location>
</feature>
<keyword evidence="7" id="KW-0967">Endosome</keyword>
<feature type="transmembrane region" description="Helical" evidence="14">
    <location>
        <begin position="1114"/>
        <end position="1137"/>
    </location>
</feature>
<dbReference type="InterPro" id="IPR006544">
    <property type="entry name" value="P-type_TPase_V"/>
</dbReference>
<dbReference type="InterPro" id="IPR008250">
    <property type="entry name" value="ATPase_P-typ_transduc_dom_A_sf"/>
</dbReference>
<dbReference type="InterPro" id="IPR018303">
    <property type="entry name" value="ATPase_P-typ_P_site"/>
</dbReference>
<dbReference type="InterPro" id="IPR047819">
    <property type="entry name" value="P5A-ATPase_N"/>
</dbReference>
<dbReference type="SFLD" id="SFLDS00003">
    <property type="entry name" value="Haloacid_Dehalogenase"/>
    <property type="match status" value="1"/>
</dbReference>
<dbReference type="OMA" id="DQDSYKF"/>
<keyword evidence="11 14" id="KW-1133">Transmembrane helix</keyword>
<dbReference type="AlphaFoldDB" id="A0A8I6RRI7"/>
<dbReference type="GeneID" id="106667080"/>
<reference evidence="17" key="1">
    <citation type="submission" date="2022-01" db="UniProtKB">
        <authorList>
            <consortium name="EnsemblMetazoa"/>
        </authorList>
    </citation>
    <scope>IDENTIFICATION</scope>
</reference>
<dbReference type="GO" id="GO:0016887">
    <property type="term" value="F:ATP hydrolysis activity"/>
    <property type="evidence" value="ECO:0007669"/>
    <property type="project" value="InterPro"/>
</dbReference>
<accession>A0A8I6RRI7</accession>
<dbReference type="GO" id="GO:0019829">
    <property type="term" value="F:ATPase-coupled monoatomic cation transmembrane transporter activity"/>
    <property type="evidence" value="ECO:0007669"/>
    <property type="project" value="UniProtKB-UniRule"/>
</dbReference>
<comment type="catalytic activity">
    <reaction evidence="13 14">
        <text>ATP + H2O = ADP + phosphate + H(+)</text>
        <dbReference type="Rhea" id="RHEA:13065"/>
        <dbReference type="ChEBI" id="CHEBI:15377"/>
        <dbReference type="ChEBI" id="CHEBI:15378"/>
        <dbReference type="ChEBI" id="CHEBI:30616"/>
        <dbReference type="ChEBI" id="CHEBI:43474"/>
        <dbReference type="ChEBI" id="CHEBI:456216"/>
    </reaction>
</comment>
<dbReference type="Gene3D" id="3.40.50.1000">
    <property type="entry name" value="HAD superfamily/HAD-like"/>
    <property type="match status" value="1"/>
</dbReference>
<dbReference type="SUPFAM" id="SSF81665">
    <property type="entry name" value="Calcium ATPase, transmembrane domain M"/>
    <property type="match status" value="1"/>
</dbReference>
<dbReference type="GO" id="GO:0031902">
    <property type="term" value="C:late endosome membrane"/>
    <property type="evidence" value="ECO:0007669"/>
    <property type="project" value="UniProtKB-SubCell"/>
</dbReference>
<dbReference type="SFLD" id="SFLDF00027">
    <property type="entry name" value="p-type_atpase"/>
    <property type="match status" value="1"/>
</dbReference>
<dbReference type="GO" id="GO:0046872">
    <property type="term" value="F:metal ion binding"/>
    <property type="evidence" value="ECO:0007669"/>
    <property type="project" value="UniProtKB-UniRule"/>
</dbReference>